<dbReference type="EMBL" id="CP000557">
    <property type="protein sequence ID" value="ABO67761.1"/>
    <property type="molecule type" value="Genomic_DNA"/>
</dbReference>
<dbReference type="PANTHER" id="PTHR38451:SF1">
    <property type="entry name" value="TRNA (ADENINE(22)-N(1))-METHYLTRANSFERASE"/>
    <property type="match status" value="1"/>
</dbReference>
<accession>A4IR07</accession>
<dbReference type="Gene3D" id="1.10.287.1890">
    <property type="match status" value="1"/>
</dbReference>
<dbReference type="Gene3D" id="3.40.50.150">
    <property type="entry name" value="Vaccinia Virus protein VP39"/>
    <property type="match status" value="1"/>
</dbReference>
<sequence length="253" mass="28270">MRAAFARQLREGWSRPWWIMNEFHLSKRLATVASFIPKGAVLADIGSDHAYLPCYACLHGYATKAIAGEVADGPLRSAQQQVEKSGLSHLISVRKGDGLAVIAPGEADCITIAGMGGALITRILGDGEEKLAGVKRLILQPNIGAELVRRWLLDHGWELVAERILKEDGQIYEVLVAECGDARRPYRNLEAELILGPFLLQENSEVFREKWQRELQHWKRIIADLAEKGESESAREKKRELEKKVQLVEEALA</sequence>
<keyword evidence="1" id="KW-0175">Coiled coil</keyword>
<dbReference type="AlphaFoldDB" id="A4IR07"/>
<proteinExistence type="predicted"/>
<dbReference type="GO" id="GO:0160105">
    <property type="term" value="F:tRNA (adenine(22)-N1)-methyltransferase activity"/>
    <property type="evidence" value="ECO:0007669"/>
    <property type="project" value="InterPro"/>
</dbReference>
<dbReference type="PANTHER" id="PTHR38451">
    <property type="entry name" value="TRNA (ADENINE(22)-N(1))-METHYLTRANSFERASE"/>
    <property type="match status" value="1"/>
</dbReference>
<dbReference type="HOGENOM" id="CLU_071037_0_0_9"/>
<dbReference type="eggNOG" id="COG2384">
    <property type="taxonomic scope" value="Bacteria"/>
</dbReference>
<dbReference type="SUPFAM" id="SSF53335">
    <property type="entry name" value="S-adenosyl-L-methionine-dependent methyltransferases"/>
    <property type="match status" value="1"/>
</dbReference>
<evidence type="ECO:0000313" key="3">
    <source>
        <dbReference type="Proteomes" id="UP000001578"/>
    </source>
</evidence>
<dbReference type="Proteomes" id="UP000001578">
    <property type="component" value="Chromosome"/>
</dbReference>
<evidence type="ECO:0000313" key="2">
    <source>
        <dbReference type="EMBL" id="ABO67761.1"/>
    </source>
</evidence>
<dbReference type="Pfam" id="PF04816">
    <property type="entry name" value="TrmK"/>
    <property type="match status" value="1"/>
</dbReference>
<dbReference type="InterPro" id="IPR029063">
    <property type="entry name" value="SAM-dependent_MTases_sf"/>
</dbReference>
<dbReference type="KEGG" id="gtn:GTNG_2416"/>
<evidence type="ECO:0000256" key="1">
    <source>
        <dbReference type="SAM" id="Coils"/>
    </source>
</evidence>
<feature type="coiled-coil region" evidence="1">
    <location>
        <begin position="208"/>
        <end position="251"/>
    </location>
</feature>
<gene>
    <name evidence="2" type="ordered locus">GTNG_2416</name>
</gene>
<protein>
    <submittedName>
        <fullName evidence="2">Uncharacterized protein</fullName>
    </submittedName>
</protein>
<dbReference type="PIRSF" id="PIRSF018637">
    <property type="entry name" value="TrmK"/>
    <property type="match status" value="1"/>
</dbReference>
<organism evidence="2 3">
    <name type="scientific">Geobacillus thermodenitrificans (strain NG80-2)</name>
    <dbReference type="NCBI Taxonomy" id="420246"/>
    <lineage>
        <taxon>Bacteria</taxon>
        <taxon>Bacillati</taxon>
        <taxon>Bacillota</taxon>
        <taxon>Bacilli</taxon>
        <taxon>Bacillales</taxon>
        <taxon>Anoxybacillaceae</taxon>
        <taxon>Geobacillus</taxon>
    </lineage>
</organism>
<dbReference type="InterPro" id="IPR006901">
    <property type="entry name" value="TrmK"/>
</dbReference>
<name>A4IR07_GEOTN</name>
<reference evidence="2 3" key="1">
    <citation type="journal article" date="2007" name="Proc. Natl. Acad. Sci. U.S.A.">
        <title>Genome and proteome of long-chain alkane degrading Geobacillus thermodenitrificans NG80-2 isolated from a deep-subsurface oil reservoir.</title>
        <authorList>
            <person name="Feng L."/>
            <person name="Wang W."/>
            <person name="Cheng J."/>
            <person name="Ren Y."/>
            <person name="Zhao G."/>
            <person name="Gao C."/>
            <person name="Tang Y."/>
            <person name="Liu X."/>
            <person name="Han W."/>
            <person name="Peng X."/>
            <person name="Liu R."/>
            <person name="Wang L."/>
        </authorList>
    </citation>
    <scope>NUCLEOTIDE SEQUENCE [LARGE SCALE GENOMIC DNA]</scope>
    <source>
        <strain evidence="2 3">NG80-2</strain>
    </source>
</reference>